<organism evidence="4 5">
    <name type="scientific">Quercus suber</name>
    <name type="common">Cork oak</name>
    <dbReference type="NCBI Taxonomy" id="58331"/>
    <lineage>
        <taxon>Eukaryota</taxon>
        <taxon>Viridiplantae</taxon>
        <taxon>Streptophyta</taxon>
        <taxon>Embryophyta</taxon>
        <taxon>Tracheophyta</taxon>
        <taxon>Spermatophyta</taxon>
        <taxon>Magnoliopsida</taxon>
        <taxon>eudicotyledons</taxon>
        <taxon>Gunneridae</taxon>
        <taxon>Pentapetalae</taxon>
        <taxon>rosids</taxon>
        <taxon>fabids</taxon>
        <taxon>Fagales</taxon>
        <taxon>Fagaceae</taxon>
        <taxon>Quercus</taxon>
    </lineage>
</organism>
<dbReference type="InterPro" id="IPR002885">
    <property type="entry name" value="PPR_rpt"/>
</dbReference>
<dbReference type="Proteomes" id="UP000237347">
    <property type="component" value="Unassembled WGS sequence"/>
</dbReference>
<evidence type="ECO:0000256" key="1">
    <source>
        <dbReference type="ARBA" id="ARBA00022737"/>
    </source>
</evidence>
<name>A0AAW0KDB5_QUESU</name>
<feature type="compositionally biased region" description="Basic and acidic residues" evidence="3">
    <location>
        <begin position="344"/>
        <end position="354"/>
    </location>
</feature>
<evidence type="ECO:0000313" key="4">
    <source>
        <dbReference type="EMBL" id="KAK7837410.1"/>
    </source>
</evidence>
<dbReference type="PROSITE" id="PS51375">
    <property type="entry name" value="PPR"/>
    <property type="match status" value="1"/>
</dbReference>
<dbReference type="PANTHER" id="PTHR46782:SF1">
    <property type="entry name" value="OS01G0757700 PROTEIN"/>
    <property type="match status" value="1"/>
</dbReference>
<gene>
    <name evidence="4" type="ORF">CFP56_021316</name>
</gene>
<feature type="compositionally biased region" description="Acidic residues" evidence="3">
    <location>
        <begin position="378"/>
        <end position="390"/>
    </location>
</feature>
<keyword evidence="1" id="KW-0677">Repeat</keyword>
<feature type="non-terminal residue" evidence="4">
    <location>
        <position position="1"/>
    </location>
</feature>
<dbReference type="InterPro" id="IPR044646">
    <property type="entry name" value="EMB1417-like"/>
</dbReference>
<feature type="compositionally biased region" description="Acidic residues" evidence="3">
    <location>
        <begin position="332"/>
        <end position="342"/>
    </location>
</feature>
<evidence type="ECO:0000313" key="5">
    <source>
        <dbReference type="Proteomes" id="UP000237347"/>
    </source>
</evidence>
<dbReference type="AlphaFoldDB" id="A0AAW0KDB5"/>
<dbReference type="EMBL" id="PKMF04000330">
    <property type="protein sequence ID" value="KAK7837410.1"/>
    <property type="molecule type" value="Genomic_DNA"/>
</dbReference>
<feature type="repeat" description="PPR" evidence="2">
    <location>
        <begin position="220"/>
        <end position="254"/>
    </location>
</feature>
<evidence type="ECO:0000256" key="3">
    <source>
        <dbReference type="SAM" id="MobiDB-lite"/>
    </source>
</evidence>
<dbReference type="Gene3D" id="1.25.40.10">
    <property type="entry name" value="Tetratricopeptide repeat domain"/>
    <property type="match status" value="1"/>
</dbReference>
<sequence length="430" mass="49909">SSKRTAFISETKKKRKRYYFSLFGCEESERKFFYRGKENIFKQRTPLSEFSTTNSLFSTSTRMLTLTYSPPFIIKRPESIKIGRTSSSVVVCAAKGPRPRYPRVWKTRQRIGTISKSVKLVECINKLSNVKEEVYGALDSFIAWDLEFPLITVKKALKTLEDQREWKRIIQVTKWMLSKGQGRTMGSYFTLLNALAEDERLDEVEELWTKIFTENLDSTPRVFFDKMISIYHKRGIHEKMFEIFADMEELGIRPTVPIVTMVGNVFKELGMMDKYKKLKKKYPPPKWEYRYIKGKRVKIRAKDLRAIDGSNKDAGKHEETYQTSNDMHEEADTSSDELDIEANDPSKDVIRHTDQSPIDGSNKDAGKHEETYQTSNDMQEEADTSSDELNIEANDPSKDVIRQTDQTPNEFYEESEINSEELEIEANISS</sequence>
<feature type="compositionally biased region" description="Basic and acidic residues" evidence="3">
    <location>
        <begin position="361"/>
        <end position="371"/>
    </location>
</feature>
<evidence type="ECO:0000256" key="2">
    <source>
        <dbReference type="PROSITE-ProRule" id="PRU00708"/>
    </source>
</evidence>
<feature type="region of interest" description="Disordered" evidence="3">
    <location>
        <begin position="308"/>
        <end position="430"/>
    </location>
</feature>
<dbReference type="InterPro" id="IPR011990">
    <property type="entry name" value="TPR-like_helical_dom_sf"/>
</dbReference>
<comment type="caution">
    <text evidence="4">The sequence shown here is derived from an EMBL/GenBank/DDBJ whole genome shotgun (WGS) entry which is preliminary data.</text>
</comment>
<dbReference type="PANTHER" id="PTHR46782">
    <property type="entry name" value="OS01G0757700 PROTEIN"/>
    <property type="match status" value="1"/>
</dbReference>
<proteinExistence type="predicted"/>
<feature type="compositionally biased region" description="Acidic residues" evidence="3">
    <location>
        <begin position="411"/>
        <end position="424"/>
    </location>
</feature>
<keyword evidence="5" id="KW-1185">Reference proteome</keyword>
<feature type="compositionally biased region" description="Basic and acidic residues" evidence="3">
    <location>
        <begin position="308"/>
        <end position="331"/>
    </location>
</feature>
<accession>A0AAW0KDB5</accession>
<reference evidence="4 5" key="1">
    <citation type="journal article" date="2018" name="Sci. Data">
        <title>The draft genome sequence of cork oak.</title>
        <authorList>
            <person name="Ramos A.M."/>
            <person name="Usie A."/>
            <person name="Barbosa P."/>
            <person name="Barros P.M."/>
            <person name="Capote T."/>
            <person name="Chaves I."/>
            <person name="Simoes F."/>
            <person name="Abreu I."/>
            <person name="Carrasquinho I."/>
            <person name="Faro C."/>
            <person name="Guimaraes J.B."/>
            <person name="Mendonca D."/>
            <person name="Nobrega F."/>
            <person name="Rodrigues L."/>
            <person name="Saibo N.J.M."/>
            <person name="Varela M.C."/>
            <person name="Egas C."/>
            <person name="Matos J."/>
            <person name="Miguel C.M."/>
            <person name="Oliveira M.M."/>
            <person name="Ricardo C.P."/>
            <person name="Goncalves S."/>
        </authorList>
    </citation>
    <scope>NUCLEOTIDE SEQUENCE [LARGE SCALE GENOMIC DNA]</scope>
    <source>
        <strain evidence="5">cv. HL8</strain>
    </source>
</reference>
<protein>
    <submittedName>
        <fullName evidence="4">Pentatricopeptide repeat-containing protein</fullName>
    </submittedName>
</protein>